<protein>
    <submittedName>
        <fullName evidence="1">Crp/Fnr family transcriptional regulator</fullName>
    </submittedName>
</protein>
<accession>A0ABW9JGS9</accession>
<reference evidence="1 2" key="1">
    <citation type="submission" date="2024-12" db="EMBL/GenBank/DDBJ databases">
        <authorList>
            <person name="Hu S."/>
        </authorList>
    </citation>
    <scope>NUCLEOTIDE SEQUENCE [LARGE SCALE GENOMIC DNA]</scope>
    <source>
        <strain evidence="1 2">P-25</strain>
    </source>
</reference>
<evidence type="ECO:0000313" key="2">
    <source>
        <dbReference type="Proteomes" id="UP001517367"/>
    </source>
</evidence>
<name>A0ABW9JGS9_9SPHI</name>
<dbReference type="EMBL" id="SRMP02000012">
    <property type="protein sequence ID" value="MFN0291594.1"/>
    <property type="molecule type" value="Genomic_DNA"/>
</dbReference>
<dbReference type="InterPro" id="IPR014710">
    <property type="entry name" value="RmlC-like_jellyroll"/>
</dbReference>
<dbReference type="RefSeq" id="WP_138728190.1">
    <property type="nucleotide sequence ID" value="NZ_SRMP02000012.1"/>
</dbReference>
<dbReference type="Proteomes" id="UP001517367">
    <property type="component" value="Unassembled WGS sequence"/>
</dbReference>
<comment type="caution">
    <text evidence="1">The sequence shown here is derived from an EMBL/GenBank/DDBJ whole genome shotgun (WGS) entry which is preliminary data.</text>
</comment>
<dbReference type="SUPFAM" id="SSF51206">
    <property type="entry name" value="cAMP-binding domain-like"/>
    <property type="match status" value="1"/>
</dbReference>
<evidence type="ECO:0000313" key="1">
    <source>
        <dbReference type="EMBL" id="MFN0291594.1"/>
    </source>
</evidence>
<keyword evidence="2" id="KW-1185">Reference proteome</keyword>
<sequence length="194" mass="22454">MNFTYFMSHLQGRVQLNEQWQAEIKNRCQLVEIQKGGVLLYPNEICRHVYFVCSGFFRMFSLENELDETIDFAATDDFLTCIDTFFSQKNGKEGIICERDGVLLKLNINDILALQDLSTDFLRLCNAILQEYLILINREKNVFRTANATQKYLYLCRRYPGIANLVSHKHIASYLGITPPTLSILLKGLLRKTN</sequence>
<gene>
    <name evidence="1" type="ORF">E5L68_009315</name>
</gene>
<dbReference type="InterPro" id="IPR018490">
    <property type="entry name" value="cNMP-bd_dom_sf"/>
</dbReference>
<organism evidence="1 2">
    <name type="scientific">Pedobacter helvus</name>
    <dbReference type="NCBI Taxonomy" id="2563444"/>
    <lineage>
        <taxon>Bacteria</taxon>
        <taxon>Pseudomonadati</taxon>
        <taxon>Bacteroidota</taxon>
        <taxon>Sphingobacteriia</taxon>
        <taxon>Sphingobacteriales</taxon>
        <taxon>Sphingobacteriaceae</taxon>
        <taxon>Pedobacter</taxon>
    </lineage>
</organism>
<proteinExistence type="predicted"/>
<dbReference type="Gene3D" id="2.60.120.10">
    <property type="entry name" value="Jelly Rolls"/>
    <property type="match status" value="1"/>
</dbReference>